<reference evidence="2" key="1">
    <citation type="submission" date="2022-12" db="EMBL/GenBank/DDBJ databases">
        <title>Draft genome assemblies for two species of Escallonia (Escalloniales).</title>
        <authorList>
            <person name="Chanderbali A."/>
            <person name="Dervinis C."/>
            <person name="Anghel I."/>
            <person name="Soltis D."/>
            <person name="Soltis P."/>
            <person name="Zapata F."/>
        </authorList>
    </citation>
    <scope>NUCLEOTIDE SEQUENCE</scope>
    <source>
        <strain evidence="2">UCBG64.0493</strain>
        <tissue evidence="2">Leaf</tissue>
    </source>
</reference>
<comment type="caution">
    <text evidence="2">The sequence shown here is derived from an EMBL/GenBank/DDBJ whole genome shotgun (WGS) entry which is preliminary data.</text>
</comment>
<gene>
    <name evidence="2" type="ORF">RJ639_046704</name>
</gene>
<dbReference type="AlphaFoldDB" id="A0AA88WAW0"/>
<organism evidence="2 3">
    <name type="scientific">Escallonia herrerae</name>
    <dbReference type="NCBI Taxonomy" id="1293975"/>
    <lineage>
        <taxon>Eukaryota</taxon>
        <taxon>Viridiplantae</taxon>
        <taxon>Streptophyta</taxon>
        <taxon>Embryophyta</taxon>
        <taxon>Tracheophyta</taxon>
        <taxon>Spermatophyta</taxon>
        <taxon>Magnoliopsida</taxon>
        <taxon>eudicotyledons</taxon>
        <taxon>Gunneridae</taxon>
        <taxon>Pentapetalae</taxon>
        <taxon>asterids</taxon>
        <taxon>campanulids</taxon>
        <taxon>Escalloniales</taxon>
        <taxon>Escalloniaceae</taxon>
        <taxon>Escallonia</taxon>
    </lineage>
</organism>
<sequence length="137" mass="14842">MHGVLCVGKYKTLDKDANFCAIALCTSLHDTTSTFQSRPTSSPTHSFPENPHPSPCIQAPLRHPPGALHLHERTPPNPPSHRQKMAFTMNTSSRPSSSACFANSAACPKRLSFLTPLTIKSTLCITLCSKGTLTTRV</sequence>
<protein>
    <submittedName>
        <fullName evidence="2">Uncharacterized protein</fullName>
    </submittedName>
</protein>
<dbReference type="Proteomes" id="UP001188597">
    <property type="component" value="Unassembled WGS sequence"/>
</dbReference>
<feature type="region of interest" description="Disordered" evidence="1">
    <location>
        <begin position="35"/>
        <end position="82"/>
    </location>
</feature>
<accession>A0AA88WAW0</accession>
<proteinExistence type="predicted"/>
<feature type="compositionally biased region" description="Polar residues" evidence="1">
    <location>
        <begin position="35"/>
        <end position="47"/>
    </location>
</feature>
<evidence type="ECO:0000313" key="3">
    <source>
        <dbReference type="Proteomes" id="UP001188597"/>
    </source>
</evidence>
<dbReference type="EMBL" id="JAVXUP010000697">
    <property type="protein sequence ID" value="KAK3022720.1"/>
    <property type="molecule type" value="Genomic_DNA"/>
</dbReference>
<keyword evidence="3" id="KW-1185">Reference proteome</keyword>
<name>A0AA88WAW0_9ASTE</name>
<evidence type="ECO:0000313" key="2">
    <source>
        <dbReference type="EMBL" id="KAK3022720.1"/>
    </source>
</evidence>
<evidence type="ECO:0000256" key="1">
    <source>
        <dbReference type="SAM" id="MobiDB-lite"/>
    </source>
</evidence>